<dbReference type="PROSITE" id="PS51278">
    <property type="entry name" value="GATASE_TYPE_2"/>
    <property type="match status" value="1"/>
</dbReference>
<dbReference type="GO" id="GO:0006529">
    <property type="term" value="P:asparagine biosynthetic process"/>
    <property type="evidence" value="ECO:0007669"/>
    <property type="project" value="UniProtKB-KW"/>
</dbReference>
<evidence type="ECO:0000256" key="11">
    <source>
        <dbReference type="PIRSR" id="PIRSR001589-3"/>
    </source>
</evidence>
<evidence type="ECO:0000256" key="5">
    <source>
        <dbReference type="ARBA" id="ARBA00022840"/>
    </source>
</evidence>
<dbReference type="Gene3D" id="3.40.50.620">
    <property type="entry name" value="HUPs"/>
    <property type="match status" value="1"/>
</dbReference>
<comment type="similarity">
    <text evidence="2">Belongs to the asparagine synthetase family.</text>
</comment>
<comment type="pathway">
    <text evidence="1">Amino-acid biosynthesis; L-asparagine biosynthesis; L-asparagine from L-aspartate (L-Gln route): step 1/1.</text>
</comment>
<dbReference type="InterPro" id="IPR051786">
    <property type="entry name" value="ASN_synthetase/amidase"/>
</dbReference>
<comment type="catalytic activity">
    <reaction evidence="8">
        <text>L-aspartate + L-glutamine + ATP + H2O = L-asparagine + L-glutamate + AMP + diphosphate + H(+)</text>
        <dbReference type="Rhea" id="RHEA:12228"/>
        <dbReference type="ChEBI" id="CHEBI:15377"/>
        <dbReference type="ChEBI" id="CHEBI:15378"/>
        <dbReference type="ChEBI" id="CHEBI:29985"/>
        <dbReference type="ChEBI" id="CHEBI:29991"/>
        <dbReference type="ChEBI" id="CHEBI:30616"/>
        <dbReference type="ChEBI" id="CHEBI:33019"/>
        <dbReference type="ChEBI" id="CHEBI:58048"/>
        <dbReference type="ChEBI" id="CHEBI:58359"/>
        <dbReference type="ChEBI" id="CHEBI:456215"/>
        <dbReference type="EC" id="6.3.5.4"/>
    </reaction>
</comment>
<dbReference type="Pfam" id="PF00733">
    <property type="entry name" value="Asn_synthase"/>
    <property type="match status" value="1"/>
</dbReference>
<evidence type="ECO:0000259" key="12">
    <source>
        <dbReference type="PROSITE" id="PS51278"/>
    </source>
</evidence>
<dbReference type="InterPro" id="IPR033738">
    <property type="entry name" value="AsnB_N"/>
</dbReference>
<dbReference type="RefSeq" id="WP_100305401.1">
    <property type="nucleotide sequence ID" value="NZ_PGET01000001.1"/>
</dbReference>
<keyword evidence="9" id="KW-0028">Amino-acid biosynthesis</keyword>
<evidence type="ECO:0000256" key="9">
    <source>
        <dbReference type="PIRSR" id="PIRSR001589-1"/>
    </source>
</evidence>
<dbReference type="SUPFAM" id="SSF52402">
    <property type="entry name" value="Adenine nucleotide alpha hydrolases-like"/>
    <property type="match status" value="1"/>
</dbReference>
<evidence type="ECO:0000256" key="7">
    <source>
        <dbReference type="ARBA" id="ARBA00022962"/>
    </source>
</evidence>
<dbReference type="InterPro" id="IPR014729">
    <property type="entry name" value="Rossmann-like_a/b/a_fold"/>
</dbReference>
<evidence type="ECO:0000313" key="14">
    <source>
        <dbReference type="Proteomes" id="UP000231092"/>
    </source>
</evidence>
<dbReference type="GO" id="GO:0005829">
    <property type="term" value="C:cytosol"/>
    <property type="evidence" value="ECO:0007669"/>
    <property type="project" value="TreeGrafter"/>
</dbReference>
<feature type="binding site" evidence="10">
    <location>
        <position position="106"/>
    </location>
    <ligand>
        <name>L-glutamine</name>
        <dbReference type="ChEBI" id="CHEBI:58359"/>
    </ligand>
</feature>
<dbReference type="EC" id="6.3.5.4" evidence="3"/>
<dbReference type="PANTHER" id="PTHR43284:SF1">
    <property type="entry name" value="ASPARAGINE SYNTHETASE"/>
    <property type="match status" value="1"/>
</dbReference>
<dbReference type="EMBL" id="PGET01000001">
    <property type="protein sequence ID" value="PJJ28953.1"/>
    <property type="molecule type" value="Genomic_DNA"/>
</dbReference>
<feature type="domain" description="Glutamine amidotransferase type-2" evidence="12">
    <location>
        <begin position="2"/>
        <end position="220"/>
    </location>
</feature>
<dbReference type="GO" id="GO:0005524">
    <property type="term" value="F:ATP binding"/>
    <property type="evidence" value="ECO:0007669"/>
    <property type="project" value="UniProtKB-KW"/>
</dbReference>
<dbReference type="SUPFAM" id="SSF56235">
    <property type="entry name" value="N-terminal nucleophile aminohydrolases (Ntn hydrolases)"/>
    <property type="match status" value="1"/>
</dbReference>
<evidence type="ECO:0000256" key="6">
    <source>
        <dbReference type="ARBA" id="ARBA00022888"/>
    </source>
</evidence>
<comment type="caution">
    <text evidence="13">The sequence shown here is derived from an EMBL/GenBank/DDBJ whole genome shotgun (WGS) entry which is preliminary data.</text>
</comment>
<accession>A0A2M8Z689</accession>
<dbReference type="Proteomes" id="UP000231092">
    <property type="component" value="Unassembled WGS sequence"/>
</dbReference>
<dbReference type="InterPro" id="IPR001962">
    <property type="entry name" value="Asn_synthase"/>
</dbReference>
<dbReference type="CDD" id="cd00712">
    <property type="entry name" value="AsnB"/>
    <property type="match status" value="1"/>
</dbReference>
<keyword evidence="6 9" id="KW-0061">Asparagine biosynthesis</keyword>
<organism evidence="13 14">
    <name type="scientific">[Clostridium] celerecrescens 18A</name>
    <dbReference type="NCBI Taxonomy" id="1286362"/>
    <lineage>
        <taxon>Bacteria</taxon>
        <taxon>Bacillati</taxon>
        <taxon>Bacillota</taxon>
        <taxon>Clostridia</taxon>
        <taxon>Lachnospirales</taxon>
        <taxon>Lachnospiraceae</taxon>
        <taxon>Lacrimispora</taxon>
    </lineage>
</organism>
<dbReference type="AlphaFoldDB" id="A0A2M8Z689"/>
<dbReference type="Gene3D" id="3.60.20.10">
    <property type="entry name" value="Glutamine Phosphoribosylpyrophosphate, subunit 1, domain 1"/>
    <property type="match status" value="1"/>
</dbReference>
<dbReference type="PANTHER" id="PTHR43284">
    <property type="entry name" value="ASPARAGINE SYNTHETASE (GLUTAMINE-HYDROLYZING)"/>
    <property type="match status" value="1"/>
</dbReference>
<dbReference type="InterPro" id="IPR017932">
    <property type="entry name" value="GATase_2_dom"/>
</dbReference>
<evidence type="ECO:0000256" key="1">
    <source>
        <dbReference type="ARBA" id="ARBA00005187"/>
    </source>
</evidence>
<evidence type="ECO:0000256" key="4">
    <source>
        <dbReference type="ARBA" id="ARBA00022741"/>
    </source>
</evidence>
<evidence type="ECO:0000256" key="10">
    <source>
        <dbReference type="PIRSR" id="PIRSR001589-2"/>
    </source>
</evidence>
<dbReference type="PIRSF" id="PIRSF001589">
    <property type="entry name" value="Asn_synthetase_glu-h"/>
    <property type="match status" value="1"/>
</dbReference>
<keyword evidence="5 10" id="KW-0067">ATP-binding</keyword>
<evidence type="ECO:0000256" key="8">
    <source>
        <dbReference type="ARBA" id="ARBA00048741"/>
    </source>
</evidence>
<dbReference type="InterPro" id="IPR029055">
    <property type="entry name" value="Ntn_hydrolases_N"/>
</dbReference>
<protein>
    <recommendedName>
        <fullName evidence="3">asparagine synthase (glutamine-hydrolyzing)</fullName>
        <ecNumber evidence="3">6.3.5.4</ecNumber>
    </recommendedName>
</protein>
<gene>
    <name evidence="13" type="ORF">H171_2477</name>
</gene>
<reference evidence="13 14" key="1">
    <citation type="submission" date="2017-11" db="EMBL/GenBank/DDBJ databases">
        <title>Understudied soil microbes with underappreciated capabilities: Untangling the Clostridium saccharolyticum group.</title>
        <authorList>
            <person name="Leschine S."/>
        </authorList>
    </citation>
    <scope>NUCLEOTIDE SEQUENCE [LARGE SCALE GENOMIC DNA]</scope>
    <source>
        <strain evidence="13 14">18A</strain>
    </source>
</reference>
<keyword evidence="4 10" id="KW-0547">Nucleotide-binding</keyword>
<dbReference type="InterPro" id="IPR006426">
    <property type="entry name" value="Asn_synth_AEB"/>
</dbReference>
<sequence>MCGIAGFYNPDHDYQKDKAYYENILIQMSETQRHRGPDDSGIWLFHQGGMSHARLSVIDLTTGRQPITKTEAGKTFGIVYNGEIYNTKELRRDLEERGHSFSTTSDTEVILTGYMEYGPDFVKQLNGIFAFAIMDPFRERLCLCRDRSGIKPLYYTIRDGEIIFASELKGIFAYPGIRPVLDRKGLNEVFSLGPAHTSGCGVFKGINEILPGHMLLCSKDGFHLKCYWKLESRPHEDSYEETIEKTSFLVQDSIRRQMVSDVPICTFLSGGVDSSLVSAVSAAELKKKGRQLTTFSFDFVNNDKFFKASTFQPSQDRPFVDQMVKFINSDHHYLECDNGTQADRLYDSVLAHDLPAMGDIDSSLLHFCSMVKQFNKVALTGECADEIFGGYPWFHKEECFKAQTFPWTMDLGMRKAILKDEFLDYLKMDEYVMEAYEKSVAETPVLSEDNPKEARRREISYLNLRWFMQTLLNRMDRDSMYSGLEARVPFADHRIIEYVWNVPWDMKTRDGVVKNLLRQSGRGLLPDEILFRRKSPYPKTYDTNYEALLARRVEEMIAGGSAPVMEFLDEKKLEKLLTSPSDYGKPWYGQLMAGPQMLAYILQINYWLEKYHISVE</sequence>
<proteinExistence type="inferred from homology"/>
<name>A0A2M8Z689_9FIRM</name>
<evidence type="ECO:0000256" key="3">
    <source>
        <dbReference type="ARBA" id="ARBA00012737"/>
    </source>
</evidence>
<dbReference type="OrthoDB" id="9763290at2"/>
<evidence type="ECO:0000256" key="2">
    <source>
        <dbReference type="ARBA" id="ARBA00005752"/>
    </source>
</evidence>
<keyword evidence="7 9" id="KW-0315">Glutamine amidotransferase</keyword>
<dbReference type="GO" id="GO:0004066">
    <property type="term" value="F:asparagine synthase (glutamine-hydrolyzing) activity"/>
    <property type="evidence" value="ECO:0007669"/>
    <property type="project" value="UniProtKB-EC"/>
</dbReference>
<feature type="site" description="Important for beta-aspartyl-AMP intermediate formation" evidence="11">
    <location>
        <position position="382"/>
    </location>
</feature>
<dbReference type="Pfam" id="PF13537">
    <property type="entry name" value="GATase_7"/>
    <property type="match status" value="1"/>
</dbReference>
<dbReference type="CDD" id="cd01991">
    <property type="entry name" value="Asn_synthase_B_C"/>
    <property type="match status" value="1"/>
</dbReference>
<dbReference type="NCBIfam" id="TIGR01536">
    <property type="entry name" value="asn_synth_AEB"/>
    <property type="match status" value="1"/>
</dbReference>
<evidence type="ECO:0000313" key="13">
    <source>
        <dbReference type="EMBL" id="PJJ28953.1"/>
    </source>
</evidence>
<feature type="active site" description="For GATase activity" evidence="9">
    <location>
        <position position="2"/>
    </location>
</feature>